<proteinExistence type="predicted"/>
<name>A0A381TI33_9ZZZZ</name>
<feature type="non-terminal residue" evidence="1">
    <location>
        <position position="1"/>
    </location>
</feature>
<organism evidence="1">
    <name type="scientific">marine metagenome</name>
    <dbReference type="NCBI Taxonomy" id="408172"/>
    <lineage>
        <taxon>unclassified sequences</taxon>
        <taxon>metagenomes</taxon>
        <taxon>ecological metagenomes</taxon>
    </lineage>
</organism>
<dbReference type="EMBL" id="UINC01004454">
    <property type="protein sequence ID" value="SVA14437.1"/>
    <property type="molecule type" value="Genomic_DNA"/>
</dbReference>
<reference evidence="1" key="1">
    <citation type="submission" date="2018-05" db="EMBL/GenBank/DDBJ databases">
        <authorList>
            <person name="Lanie J.A."/>
            <person name="Ng W.-L."/>
            <person name="Kazmierczak K.M."/>
            <person name="Andrzejewski T.M."/>
            <person name="Davidsen T.M."/>
            <person name="Wayne K.J."/>
            <person name="Tettelin H."/>
            <person name="Glass J.I."/>
            <person name="Rusch D."/>
            <person name="Podicherti R."/>
            <person name="Tsui H.-C.T."/>
            <person name="Winkler M.E."/>
        </authorList>
    </citation>
    <scope>NUCLEOTIDE SEQUENCE</scope>
</reference>
<gene>
    <name evidence="1" type="ORF">METZ01_LOCUS67291</name>
</gene>
<feature type="non-terminal residue" evidence="1">
    <location>
        <position position="22"/>
    </location>
</feature>
<sequence length="22" mass="2752">FRIWCRKVWGFESPFSHQKISI</sequence>
<protein>
    <submittedName>
        <fullName evidence="1">Uncharacterized protein</fullName>
    </submittedName>
</protein>
<accession>A0A381TI33</accession>
<evidence type="ECO:0000313" key="1">
    <source>
        <dbReference type="EMBL" id="SVA14437.1"/>
    </source>
</evidence>
<dbReference type="AlphaFoldDB" id="A0A381TI33"/>